<evidence type="ECO:0000256" key="2">
    <source>
        <dbReference type="ARBA" id="ARBA00009726"/>
    </source>
</evidence>
<feature type="transmembrane region" description="Helical" evidence="10">
    <location>
        <begin position="56"/>
        <end position="76"/>
    </location>
</feature>
<dbReference type="CDD" id="cd03244">
    <property type="entry name" value="ABCC_MRP_domain2"/>
    <property type="match status" value="1"/>
</dbReference>
<dbReference type="InterPro" id="IPR050173">
    <property type="entry name" value="ABC_transporter_C-like"/>
</dbReference>
<dbReference type="Gene3D" id="1.20.1560.10">
    <property type="entry name" value="ABC transporter type 1, transmembrane domain"/>
    <property type="match status" value="2"/>
</dbReference>
<reference evidence="14" key="1">
    <citation type="submission" date="2025-08" db="UniProtKB">
        <authorList>
            <consortium name="RefSeq"/>
        </authorList>
    </citation>
    <scope>IDENTIFICATION</scope>
</reference>
<dbReference type="PANTHER" id="PTHR24223">
    <property type="entry name" value="ATP-BINDING CASSETTE SUB-FAMILY C"/>
    <property type="match status" value="1"/>
</dbReference>
<feature type="transmembrane region" description="Helical" evidence="10">
    <location>
        <begin position="431"/>
        <end position="447"/>
    </location>
</feature>
<dbReference type="Proteomes" id="UP000694867">
    <property type="component" value="Unplaced"/>
</dbReference>
<dbReference type="InterPro" id="IPR036640">
    <property type="entry name" value="ABC1_TM_sf"/>
</dbReference>
<keyword evidence="9 10" id="KW-0472">Membrane</keyword>
<feature type="transmembrane region" description="Helical" evidence="10">
    <location>
        <begin position="1063"/>
        <end position="1083"/>
    </location>
</feature>
<dbReference type="SUPFAM" id="SSF52540">
    <property type="entry name" value="P-loop containing nucleoside triphosphate hydrolases"/>
    <property type="match status" value="2"/>
</dbReference>
<dbReference type="InterPro" id="IPR003439">
    <property type="entry name" value="ABC_transporter-like_ATP-bd"/>
</dbReference>
<evidence type="ECO:0000256" key="1">
    <source>
        <dbReference type="ARBA" id="ARBA00004127"/>
    </source>
</evidence>
<evidence type="ECO:0000259" key="11">
    <source>
        <dbReference type="PROSITE" id="PS50893"/>
    </source>
</evidence>
<dbReference type="FunFam" id="1.20.1560.10:FF:000080">
    <property type="entry name" value="ABC transporter C family member 1"/>
    <property type="match status" value="1"/>
</dbReference>
<protein>
    <submittedName>
        <fullName evidence="14">Multidrug resistance-associated protein 1</fullName>
    </submittedName>
</protein>
<feature type="transmembrane region" description="Helical" evidence="10">
    <location>
        <begin position="172"/>
        <end position="193"/>
    </location>
</feature>
<keyword evidence="13" id="KW-1185">Reference proteome</keyword>
<evidence type="ECO:0000256" key="5">
    <source>
        <dbReference type="ARBA" id="ARBA00022737"/>
    </source>
</evidence>
<feature type="transmembrane region" description="Helical" evidence="10">
    <location>
        <begin position="801"/>
        <end position="820"/>
    </location>
</feature>
<dbReference type="CDD" id="cd18595">
    <property type="entry name" value="ABC_6TM_MRP1_2_3_6_D1_like"/>
    <property type="match status" value="1"/>
</dbReference>
<keyword evidence="6" id="KW-0547">Nucleotide-binding</keyword>
<comment type="similarity">
    <text evidence="2">Belongs to the ABC transporter superfamily. ABCC family. Conjugate transporter (TC 3.A.1.208) subfamily.</text>
</comment>
<evidence type="ECO:0000256" key="3">
    <source>
        <dbReference type="ARBA" id="ARBA00022448"/>
    </source>
</evidence>
<feature type="transmembrane region" description="Helical" evidence="10">
    <location>
        <begin position="218"/>
        <end position="236"/>
    </location>
</feature>
<keyword evidence="4 10" id="KW-0812">Transmembrane</keyword>
<feature type="domain" description="ABC transporter" evidence="11">
    <location>
        <begin position="495"/>
        <end position="720"/>
    </location>
</feature>
<feature type="transmembrane region" description="Helical" evidence="10">
    <location>
        <begin position="16"/>
        <end position="36"/>
    </location>
</feature>
<feature type="transmembrane region" description="Helical" evidence="10">
    <location>
        <begin position="322"/>
        <end position="340"/>
    </location>
</feature>
<dbReference type="Pfam" id="PF00664">
    <property type="entry name" value="ABC_membrane"/>
    <property type="match status" value="2"/>
</dbReference>
<evidence type="ECO:0000256" key="6">
    <source>
        <dbReference type="ARBA" id="ARBA00022741"/>
    </source>
</evidence>
<feature type="domain" description="ABC transmembrane type-1" evidence="12">
    <location>
        <begin position="811"/>
        <end position="1089"/>
    </location>
</feature>
<feature type="transmembrane region" description="Helical" evidence="10">
    <location>
        <begin position="849"/>
        <end position="870"/>
    </location>
</feature>
<evidence type="ECO:0000313" key="14">
    <source>
        <dbReference type="RefSeq" id="XP_028966394.1"/>
    </source>
</evidence>
<dbReference type="InterPro" id="IPR027417">
    <property type="entry name" value="P-loop_NTPase"/>
</dbReference>
<dbReference type="GO" id="GO:0016020">
    <property type="term" value="C:membrane"/>
    <property type="evidence" value="ECO:0007669"/>
    <property type="project" value="InterPro"/>
</dbReference>
<feature type="transmembrane region" description="Helical" evidence="10">
    <location>
        <begin position="1038"/>
        <end position="1057"/>
    </location>
</feature>
<feature type="transmembrane region" description="Helical" evidence="10">
    <location>
        <begin position="397"/>
        <end position="425"/>
    </location>
</feature>
<evidence type="ECO:0000256" key="8">
    <source>
        <dbReference type="ARBA" id="ARBA00022989"/>
    </source>
</evidence>
<dbReference type="KEGG" id="goe:100905468"/>
<dbReference type="GO" id="GO:0016887">
    <property type="term" value="F:ATP hydrolysis activity"/>
    <property type="evidence" value="ECO:0007669"/>
    <property type="project" value="InterPro"/>
</dbReference>
<dbReference type="InterPro" id="IPR003593">
    <property type="entry name" value="AAA+_ATPase"/>
</dbReference>
<dbReference type="PROSITE" id="PS50893">
    <property type="entry name" value="ABC_TRANSPORTER_2"/>
    <property type="match status" value="2"/>
</dbReference>
<dbReference type="InterPro" id="IPR011527">
    <property type="entry name" value="ABC1_TM_dom"/>
</dbReference>
<dbReference type="SUPFAM" id="SSF90123">
    <property type="entry name" value="ABC transporter transmembrane region"/>
    <property type="match status" value="2"/>
</dbReference>
<feature type="domain" description="ABC transmembrane type-1" evidence="12">
    <location>
        <begin position="196"/>
        <end position="463"/>
    </location>
</feature>
<evidence type="ECO:0000256" key="4">
    <source>
        <dbReference type="ARBA" id="ARBA00022692"/>
    </source>
</evidence>
<gene>
    <name evidence="14" type="primary">LOC100905468</name>
</gene>
<keyword evidence="3" id="KW-0813">Transport</keyword>
<dbReference type="FunFam" id="3.40.50.300:FF:000997">
    <property type="entry name" value="Multidrug resistance-associated protein 1"/>
    <property type="match status" value="1"/>
</dbReference>
<dbReference type="PANTHER" id="PTHR24223:SF415">
    <property type="entry name" value="FI20190P1"/>
    <property type="match status" value="1"/>
</dbReference>
<evidence type="ECO:0000256" key="9">
    <source>
        <dbReference type="ARBA" id="ARBA00023136"/>
    </source>
</evidence>
<dbReference type="Pfam" id="PF00005">
    <property type="entry name" value="ABC_tran"/>
    <property type="match status" value="2"/>
</dbReference>
<dbReference type="Gene3D" id="3.40.50.300">
    <property type="entry name" value="P-loop containing nucleotide triphosphate hydrolases"/>
    <property type="match status" value="2"/>
</dbReference>
<feature type="transmembrane region" description="Helical" evidence="10">
    <location>
        <begin position="298"/>
        <end position="316"/>
    </location>
</feature>
<evidence type="ECO:0000256" key="10">
    <source>
        <dbReference type="SAM" id="Phobius"/>
    </source>
</evidence>
<comment type="subcellular location">
    <subcellularLocation>
        <location evidence="1">Endomembrane system</location>
        <topology evidence="1">Multi-pass membrane protein</topology>
    </subcellularLocation>
</comment>
<keyword evidence="5" id="KW-0677">Repeat</keyword>
<dbReference type="FunFam" id="1.20.1560.10:FF:000063">
    <property type="entry name" value="Multidrug resistance protein ABC transporter"/>
    <property type="match status" value="1"/>
</dbReference>
<dbReference type="CDD" id="cd03250">
    <property type="entry name" value="ABCC_MRP_domain1"/>
    <property type="match status" value="1"/>
</dbReference>
<dbReference type="GO" id="GO:0140359">
    <property type="term" value="F:ABC-type transporter activity"/>
    <property type="evidence" value="ECO:0007669"/>
    <property type="project" value="InterPro"/>
</dbReference>
<evidence type="ECO:0000256" key="7">
    <source>
        <dbReference type="ARBA" id="ARBA00022840"/>
    </source>
</evidence>
<proteinExistence type="inferred from homology"/>
<dbReference type="GO" id="GO:0005524">
    <property type="term" value="F:ATP binding"/>
    <property type="evidence" value="ECO:0007669"/>
    <property type="project" value="UniProtKB-KW"/>
</dbReference>
<accession>A0AAJ7SD36</accession>
<dbReference type="FunFam" id="3.40.50.300:FF:000074">
    <property type="entry name" value="Multidrug resistance-associated protein 5 isoform 1"/>
    <property type="match status" value="1"/>
</dbReference>
<dbReference type="PROSITE" id="PS50929">
    <property type="entry name" value="ABC_TM1F"/>
    <property type="match status" value="2"/>
</dbReference>
<dbReference type="GeneID" id="100905468"/>
<organism evidence="13 14">
    <name type="scientific">Galendromus occidentalis</name>
    <name type="common">western predatory mite</name>
    <dbReference type="NCBI Taxonomy" id="34638"/>
    <lineage>
        <taxon>Eukaryota</taxon>
        <taxon>Metazoa</taxon>
        <taxon>Ecdysozoa</taxon>
        <taxon>Arthropoda</taxon>
        <taxon>Chelicerata</taxon>
        <taxon>Arachnida</taxon>
        <taxon>Acari</taxon>
        <taxon>Parasitiformes</taxon>
        <taxon>Mesostigmata</taxon>
        <taxon>Gamasina</taxon>
        <taxon>Phytoseioidea</taxon>
        <taxon>Phytoseiidae</taxon>
        <taxon>Typhlodrominae</taxon>
        <taxon>Galendromus</taxon>
    </lineage>
</organism>
<dbReference type="InterPro" id="IPR017871">
    <property type="entry name" value="ABC_transporter-like_CS"/>
</dbReference>
<dbReference type="PROSITE" id="PS00211">
    <property type="entry name" value="ABC_TRANSPORTER_1"/>
    <property type="match status" value="2"/>
</dbReference>
<dbReference type="GO" id="GO:0012505">
    <property type="term" value="C:endomembrane system"/>
    <property type="evidence" value="ECO:0007669"/>
    <property type="project" value="UniProtKB-SubCell"/>
</dbReference>
<evidence type="ECO:0000313" key="13">
    <source>
        <dbReference type="Proteomes" id="UP000694867"/>
    </source>
</evidence>
<dbReference type="RefSeq" id="XP_028966394.1">
    <property type="nucleotide sequence ID" value="XM_029110561.1"/>
</dbReference>
<sequence length="1371" mass="152823">MVLQYMNRKAGKTSSAIIWTYWLIEMLATLPKYYRVMLYAFGGPTLMDDQVSVKSFVLTAIIYPLIVTSFVLNCFADIWPIPKGKRAPNPSPLMTAPPLSALVFEWMTSFIIRGYKRYITEEDLYDPLPYLKSSTSYKSWVSSWDEELRRAKYNPEDGSFDPKFAPSLFKTLIATFWPSLTTAFIIILIRSFVRTSPALVLNLVTSFMEDESQPLWKGISYAVLLFSLNTVASFCFRHSDYVLAAMGIKIKGVLMAAIYQKALRISAKSQGRYTVGELVNLVSIDADKVLRLSTSSSMTVAAPMTIILTIILLWQYLGPSCLAGVAVIVLMMPLSGFLAAKNRQLQERQMKLKDGRLKSMNEIISSIKILKLFAWEPPFTARVESVREKEVSMLKRFAYMTAGIGFFWTCTPFLVGLMSFMTFVLVSPDNILTPTVAFVSLTLFYQMRFSMVTIPDFISNATQTAVSFGRIWKFLMCEEMNPRIIGSNPQDGDAITMRNVTATWGGDSLLPTLAGFNLNVPNGKLLAIVGPVGSGKSSVLSSMLGDLSVSEGRIDISGSIAYVPQQAWIQNLTIKENIIFTSEFERRKYEKVLDACCLRPDLGILPGGDQTEIGEKGINLSGGQRQRVALARAAYQNKDIYLFDDPLSALDAHVGKSIFNSLMSSGGMLRKKTRVLVTNNLSVIPDVDYIVVLKEGEIVERGTYADLMNSGGVLAELLKEFDIDESRRVREERAAAVASKDGDSETPRRRAMSFGSEIARSMSIADSIAGDAEQQHLERFQLVAKETVETGIIKWSVYKNYFMHVGFALTFLALSFYIGFRTLDIVSGLWLSAWSEDKDLSAGNRNYRLGIYAVIGVCQGISNFCGVAFLTKATITAATELHKEMLRSVMRAPLSFFDTTPMGRLLNRFGKDLDQLDVQLPLMANFMLEMFFQIIGVIVLISTQIPIFLVVAIPIMSLFVALRQIFVRSLRQLKRLEAVTRSPVYSHFSETINGLSSIRGFGVAEVFQRMNGNKVDTAQNCSFHVTISNYWMSIRLEFLGNLLIFVMIILVVTNREYFDAGTAGLLISYSLNSVVAFNFFVYFSTEVEATIVAAERLDEYTNVPPEADWVSDNPPESDWPQSGAIAFESYSTRYRTGLDLILEDVNLSIEPQQKIGVVGRTGAGKSSLILTIFRIIEAVKGRIIIDGIDISKIGLHELRSRLTIIPQESVLFNASLRFNLDPNDEYTDEDLWQALERAHLKTYFENQNGLDTPIAEGGGNISVGQRQLVCLARAVLRKRRILVLDEATASVDLETDALIQETIRSAFSDSTIITIAHRINTILDSDIVVLMSAGHISEIGPPRDLLSNPSSEFAEMAREAGVPIEYEAKDD</sequence>
<feature type="domain" description="ABC transporter" evidence="11">
    <location>
        <begin position="1125"/>
        <end position="1358"/>
    </location>
</feature>
<evidence type="ECO:0000259" key="12">
    <source>
        <dbReference type="PROSITE" id="PS50929"/>
    </source>
</evidence>
<dbReference type="CDD" id="cd18603">
    <property type="entry name" value="ABC_6TM_MRP1_2_3_6_D2_like"/>
    <property type="match status" value="1"/>
</dbReference>
<keyword evidence="7" id="KW-0067">ATP-binding</keyword>
<name>A0AAJ7SD36_9ACAR</name>
<keyword evidence="8 10" id="KW-1133">Transmembrane helix</keyword>
<dbReference type="SMART" id="SM00382">
    <property type="entry name" value="AAA"/>
    <property type="match status" value="2"/>
</dbReference>